<protein>
    <submittedName>
        <fullName evidence="2">Uncharacterized protein</fullName>
    </submittedName>
</protein>
<evidence type="ECO:0000256" key="1">
    <source>
        <dbReference type="SAM" id="MobiDB-lite"/>
    </source>
</evidence>
<comment type="caution">
    <text evidence="2">The sequence shown here is derived from an EMBL/GenBank/DDBJ whole genome shotgun (WGS) entry which is preliminary data.</text>
</comment>
<dbReference type="Proteomes" id="UP000591131">
    <property type="component" value="Unassembled WGS sequence"/>
</dbReference>
<accession>A0A7J6LRL2</accession>
<evidence type="ECO:0000313" key="2">
    <source>
        <dbReference type="EMBL" id="KAF4661877.1"/>
    </source>
</evidence>
<feature type="region of interest" description="Disordered" evidence="1">
    <location>
        <begin position="440"/>
        <end position="459"/>
    </location>
</feature>
<dbReference type="AlphaFoldDB" id="A0A7J6LRL2"/>
<dbReference type="EMBL" id="JAAPAO010000363">
    <property type="protein sequence ID" value="KAF4661877.1"/>
    <property type="molecule type" value="Genomic_DNA"/>
</dbReference>
<feature type="region of interest" description="Disordered" evidence="1">
    <location>
        <begin position="1"/>
        <end position="32"/>
    </location>
</feature>
<evidence type="ECO:0000313" key="3">
    <source>
        <dbReference type="Proteomes" id="UP000591131"/>
    </source>
</evidence>
<name>A0A7J6LRL2_PERCH</name>
<dbReference type="OrthoDB" id="10532533at2759"/>
<keyword evidence="3" id="KW-1185">Reference proteome</keyword>
<reference evidence="2 3" key="1">
    <citation type="submission" date="2020-04" db="EMBL/GenBank/DDBJ databases">
        <title>Perkinsus chesapeaki whole genome sequence.</title>
        <authorList>
            <person name="Bogema D.R."/>
        </authorList>
    </citation>
    <scope>NUCLEOTIDE SEQUENCE [LARGE SCALE GENOMIC DNA]</scope>
    <source>
        <strain evidence="2">ATCC PRA-425</strain>
    </source>
</reference>
<gene>
    <name evidence="2" type="ORF">FOL47_006509</name>
</gene>
<sequence length="520" mass="58046">MAEPHPGKSANAAADGEGKPSGPLLGSLETFLGSDAERYHPLHHEPCRRFDGSEQDFATMARDMEVKVTVRKPFVVTRALRKRKVKQPEHGKPQSARPTFAVPVVSERENEEVRSSRSDYHAGLIEGMTVKPDPRKTPLLAALYARVKPSNDNDCETATHTPPEPEMTGAFSVTYATLLKISKNIDLSPSSHVKLSDFAPLFYWFRIGRSMSATLTVLRIALDQDIHGSGCSMKDLRTATYERESEVDEAYADELVHVFRRIRRRFGGPSESHTADWLSSYERVWQDMQMLFNSDDCRLVRARRAPLLQLIARMKAVGLAANPRVVAKLLSATQQERSQGRRTQDIEVPKEHTVSFDDFRRVLCRSALTYTCIKLMKLVVQRLPKASVGSAASTSMKDVLSLISLMQRDDALRAAARMIWQEEEVQLMLGLVVAAAQSNNEVPSRRRGRTQASSRRGAGRKDALQILEVLAERVKLEQSLMDTTTDHKSGSEAKKEGRVKFGTFARVLLANGLLPPDKKG</sequence>
<organism evidence="2 3">
    <name type="scientific">Perkinsus chesapeaki</name>
    <name type="common">Clam parasite</name>
    <name type="synonym">Perkinsus andrewsi</name>
    <dbReference type="NCBI Taxonomy" id="330153"/>
    <lineage>
        <taxon>Eukaryota</taxon>
        <taxon>Sar</taxon>
        <taxon>Alveolata</taxon>
        <taxon>Perkinsozoa</taxon>
        <taxon>Perkinsea</taxon>
        <taxon>Perkinsida</taxon>
        <taxon>Perkinsidae</taxon>
        <taxon>Perkinsus</taxon>
    </lineage>
</organism>
<proteinExistence type="predicted"/>